<sequence length="277" mass="29934">MGREQARRRPLGPIVRFDTSPDRPKLLPVVTSIAQGLKRALPIAQQTADALREFASSKRPHPAAQPDVAPWTIAYERFSILEPVLRERILAISVDESAFSAAGFAQPVAATVAAVKGEGGDEPRTLDESEMVPMARAALNEDARLSRLRYKLVPAAMSEAAFWRSYFIAVLRVRHALLIDHGKAAPHRAHDAGPPRAAGSDELHADGTKPLDSSTRRPCAAAAADADMGEAASPVLTAVDDDWDAMLREELDCFSPHLPPTLRATAEVELDGFLKNA</sequence>
<dbReference type="Pfam" id="PF03909">
    <property type="entry name" value="BSD"/>
    <property type="match status" value="1"/>
</dbReference>
<dbReference type="Gene3D" id="1.10.3970.10">
    <property type="entry name" value="BSD domain"/>
    <property type="match status" value="1"/>
</dbReference>
<dbReference type="InterPro" id="IPR005607">
    <property type="entry name" value="BSD_dom"/>
</dbReference>
<dbReference type="PROSITE" id="PS50858">
    <property type="entry name" value="BSD"/>
    <property type="match status" value="1"/>
</dbReference>
<evidence type="ECO:0000313" key="3">
    <source>
        <dbReference type="EMBL" id="KAG8457154.1"/>
    </source>
</evidence>
<proteinExistence type="predicted"/>
<keyword evidence="4" id="KW-1185">Reference proteome</keyword>
<name>A0A8J5X3Z8_DIALT</name>
<dbReference type="Proteomes" id="UP000751190">
    <property type="component" value="Unassembled WGS sequence"/>
</dbReference>
<reference evidence="3" key="1">
    <citation type="submission" date="2021-05" db="EMBL/GenBank/DDBJ databases">
        <title>The genome of the haptophyte Pavlova lutheri (Diacronema luteri, Pavlovales) - a model for lipid biosynthesis in eukaryotic algae.</title>
        <authorList>
            <person name="Hulatt C.J."/>
            <person name="Posewitz M.C."/>
        </authorList>
    </citation>
    <scope>NUCLEOTIDE SEQUENCE</scope>
    <source>
        <strain evidence="3">NIVA-4/92</strain>
    </source>
</reference>
<dbReference type="SMART" id="SM00751">
    <property type="entry name" value="BSD"/>
    <property type="match status" value="1"/>
</dbReference>
<organism evidence="3 4">
    <name type="scientific">Diacronema lutheri</name>
    <name type="common">Unicellular marine alga</name>
    <name type="synonym">Monochrysis lutheri</name>
    <dbReference type="NCBI Taxonomy" id="2081491"/>
    <lineage>
        <taxon>Eukaryota</taxon>
        <taxon>Haptista</taxon>
        <taxon>Haptophyta</taxon>
        <taxon>Pavlovophyceae</taxon>
        <taxon>Pavlovales</taxon>
        <taxon>Pavlovaceae</taxon>
        <taxon>Diacronema</taxon>
    </lineage>
</organism>
<protein>
    <recommendedName>
        <fullName evidence="2">BSD domain-containing protein</fullName>
    </recommendedName>
</protein>
<dbReference type="InterPro" id="IPR035925">
    <property type="entry name" value="BSD_dom_sf"/>
</dbReference>
<dbReference type="OrthoDB" id="47923at2759"/>
<feature type="domain" description="BSD" evidence="2">
    <location>
        <begin position="128"/>
        <end position="174"/>
    </location>
</feature>
<dbReference type="AlphaFoldDB" id="A0A8J5X3Z8"/>
<evidence type="ECO:0000313" key="4">
    <source>
        <dbReference type="Proteomes" id="UP000751190"/>
    </source>
</evidence>
<comment type="caution">
    <text evidence="3">The sequence shown here is derived from an EMBL/GenBank/DDBJ whole genome shotgun (WGS) entry which is preliminary data.</text>
</comment>
<dbReference type="EMBL" id="JAGTXO010000080">
    <property type="protein sequence ID" value="KAG8457154.1"/>
    <property type="molecule type" value="Genomic_DNA"/>
</dbReference>
<evidence type="ECO:0000256" key="1">
    <source>
        <dbReference type="SAM" id="MobiDB-lite"/>
    </source>
</evidence>
<accession>A0A8J5X3Z8</accession>
<evidence type="ECO:0000259" key="2">
    <source>
        <dbReference type="PROSITE" id="PS50858"/>
    </source>
</evidence>
<dbReference type="SUPFAM" id="SSF140383">
    <property type="entry name" value="BSD domain-like"/>
    <property type="match status" value="1"/>
</dbReference>
<feature type="compositionally biased region" description="Basic and acidic residues" evidence="1">
    <location>
        <begin position="185"/>
        <end position="209"/>
    </location>
</feature>
<gene>
    <name evidence="3" type="ORF">KFE25_004121</name>
</gene>
<feature type="region of interest" description="Disordered" evidence="1">
    <location>
        <begin position="185"/>
        <end position="226"/>
    </location>
</feature>